<organism evidence="8 9">
    <name type="scientific">Lasallia pustulata</name>
    <dbReference type="NCBI Taxonomy" id="136370"/>
    <lineage>
        <taxon>Eukaryota</taxon>
        <taxon>Fungi</taxon>
        <taxon>Dikarya</taxon>
        <taxon>Ascomycota</taxon>
        <taxon>Pezizomycotina</taxon>
        <taxon>Lecanoromycetes</taxon>
        <taxon>OSLEUM clade</taxon>
        <taxon>Umbilicariomycetidae</taxon>
        <taxon>Umbilicariales</taxon>
        <taxon>Umbilicariaceae</taxon>
        <taxon>Lasallia</taxon>
    </lineage>
</organism>
<dbReference type="EMBL" id="VXIT01000027">
    <property type="protein sequence ID" value="KAA6406461.1"/>
    <property type="molecule type" value="Genomic_DNA"/>
</dbReference>
<feature type="transmembrane region" description="Helical" evidence="6">
    <location>
        <begin position="185"/>
        <end position="207"/>
    </location>
</feature>
<gene>
    <name evidence="8" type="ORF">FRX48_09732</name>
</gene>
<keyword evidence="2 6" id="KW-0812">Transmembrane</keyword>
<comment type="subcellular location">
    <subcellularLocation>
        <location evidence="1">Membrane</location>
        <topology evidence="1">Multi-pass membrane protein</topology>
    </subcellularLocation>
</comment>
<protein>
    <recommendedName>
        <fullName evidence="7">Rhodopsin domain-containing protein</fullName>
    </recommendedName>
</protein>
<dbReference type="OrthoDB" id="444631at2759"/>
<accession>A0A5M8PB27</accession>
<evidence type="ECO:0000313" key="8">
    <source>
        <dbReference type="EMBL" id="KAA6406461.1"/>
    </source>
</evidence>
<dbReference type="Proteomes" id="UP000324767">
    <property type="component" value="Unassembled WGS sequence"/>
</dbReference>
<dbReference type="InterPro" id="IPR052337">
    <property type="entry name" value="SAT4-like"/>
</dbReference>
<feature type="transmembrane region" description="Helical" evidence="6">
    <location>
        <begin position="107"/>
        <end position="124"/>
    </location>
</feature>
<feature type="domain" description="Rhodopsin" evidence="7">
    <location>
        <begin position="33"/>
        <end position="276"/>
    </location>
</feature>
<feature type="transmembrane region" description="Helical" evidence="6">
    <location>
        <begin position="219"/>
        <end position="239"/>
    </location>
</feature>
<evidence type="ECO:0000256" key="2">
    <source>
        <dbReference type="ARBA" id="ARBA00022692"/>
    </source>
</evidence>
<proteinExistence type="inferred from homology"/>
<dbReference type="Pfam" id="PF20684">
    <property type="entry name" value="Fung_rhodopsin"/>
    <property type="match status" value="1"/>
</dbReference>
<reference evidence="8 9" key="1">
    <citation type="submission" date="2019-09" db="EMBL/GenBank/DDBJ databases">
        <title>The hologenome of the rock-dwelling lichen Lasallia pustulata.</title>
        <authorList>
            <person name="Greshake Tzovaras B."/>
            <person name="Segers F."/>
            <person name="Bicker A."/>
            <person name="Dal Grande F."/>
            <person name="Otte J."/>
            <person name="Hankeln T."/>
            <person name="Schmitt I."/>
            <person name="Ebersberger I."/>
        </authorList>
    </citation>
    <scope>NUCLEOTIDE SEQUENCE [LARGE SCALE GENOMIC DNA]</scope>
    <source>
        <strain evidence="8">A1-1</strain>
    </source>
</reference>
<dbReference type="GO" id="GO:0016020">
    <property type="term" value="C:membrane"/>
    <property type="evidence" value="ECO:0007669"/>
    <property type="project" value="UniProtKB-SubCell"/>
</dbReference>
<dbReference type="InterPro" id="IPR049326">
    <property type="entry name" value="Rhodopsin_dom_fungi"/>
</dbReference>
<evidence type="ECO:0000256" key="6">
    <source>
        <dbReference type="SAM" id="Phobius"/>
    </source>
</evidence>
<evidence type="ECO:0000256" key="4">
    <source>
        <dbReference type="ARBA" id="ARBA00023136"/>
    </source>
</evidence>
<dbReference type="PANTHER" id="PTHR33048">
    <property type="entry name" value="PTH11-LIKE INTEGRAL MEMBRANE PROTEIN (AFU_ORTHOLOGUE AFUA_5G11245)"/>
    <property type="match status" value="1"/>
</dbReference>
<comment type="caution">
    <text evidence="8">The sequence shown here is derived from an EMBL/GenBank/DDBJ whole genome shotgun (WGS) entry which is preliminary data.</text>
</comment>
<sequence length="345" mass="37961">MSPSGSGARVSITANRGVTGALFGLAIITYATRTYIRARILKQFTTEDAFLLFAVVCLCCSTGLAYSTMQDQYDSLAVILHGAQSALLFPLLDKIPKIAKEENAASTLWWFILFPVKLAYLFFFRRLISRLHGLNTWWWCVTVLTVLMGLVSVAMVWLTCPYFTIEGVLSCTGPAANARVVRDSSITIVMDVVSDILLVSIPIVLLWRVRINIRQKIGLGVSLCLSLIMVVTAIIRISGIKLADGATDIVWEAFWVQQECSIAVIMMSVSAFRSFFVPHASGNVSPDPAKPSSFWKNKLLLLKHPLSAKDNWDGDDELPQIPRATLTGMRSAIRGAGMSATDEFC</sequence>
<keyword evidence="4 6" id="KW-0472">Membrane</keyword>
<feature type="transmembrane region" description="Helical" evidence="6">
    <location>
        <begin position="48"/>
        <end position="66"/>
    </location>
</feature>
<dbReference type="AlphaFoldDB" id="A0A5M8PB27"/>
<evidence type="ECO:0000259" key="7">
    <source>
        <dbReference type="Pfam" id="PF20684"/>
    </source>
</evidence>
<evidence type="ECO:0000313" key="9">
    <source>
        <dbReference type="Proteomes" id="UP000324767"/>
    </source>
</evidence>
<evidence type="ECO:0000256" key="3">
    <source>
        <dbReference type="ARBA" id="ARBA00022989"/>
    </source>
</evidence>
<dbReference type="PANTHER" id="PTHR33048:SF162">
    <property type="entry name" value="SATRATOXIN BIOSYNTHESIS SC1 CLUSTER PROTEIN 4"/>
    <property type="match status" value="1"/>
</dbReference>
<evidence type="ECO:0000256" key="1">
    <source>
        <dbReference type="ARBA" id="ARBA00004141"/>
    </source>
</evidence>
<name>A0A5M8PB27_9LECA</name>
<comment type="similarity">
    <text evidence="5">Belongs to the SAT4 family.</text>
</comment>
<keyword evidence="3 6" id="KW-1133">Transmembrane helix</keyword>
<feature type="transmembrane region" description="Helical" evidence="6">
    <location>
        <begin position="136"/>
        <end position="165"/>
    </location>
</feature>
<evidence type="ECO:0000256" key="5">
    <source>
        <dbReference type="ARBA" id="ARBA00038359"/>
    </source>
</evidence>
<feature type="transmembrane region" description="Helical" evidence="6">
    <location>
        <begin position="20"/>
        <end position="36"/>
    </location>
</feature>